<name>A0A6M1T784_9BACT</name>
<dbReference type="Pfam" id="PF13440">
    <property type="entry name" value="Polysacc_synt_3"/>
    <property type="match status" value="1"/>
</dbReference>
<proteinExistence type="predicted"/>
<dbReference type="AlphaFoldDB" id="A0A6M1T784"/>
<feature type="transmembrane region" description="Helical" evidence="6">
    <location>
        <begin position="12"/>
        <end position="29"/>
    </location>
</feature>
<keyword evidence="8" id="KW-1185">Reference proteome</keyword>
<feature type="transmembrane region" description="Helical" evidence="6">
    <location>
        <begin position="118"/>
        <end position="135"/>
    </location>
</feature>
<accession>A0A6M1T784</accession>
<comment type="caution">
    <text evidence="7">The sequence shown here is derived from an EMBL/GenBank/DDBJ whole genome shotgun (WGS) entry which is preliminary data.</text>
</comment>
<organism evidence="7 8">
    <name type="scientific">Fodinibius halophilus</name>
    <dbReference type="NCBI Taxonomy" id="1736908"/>
    <lineage>
        <taxon>Bacteria</taxon>
        <taxon>Pseudomonadati</taxon>
        <taxon>Balneolota</taxon>
        <taxon>Balneolia</taxon>
        <taxon>Balneolales</taxon>
        <taxon>Balneolaceae</taxon>
        <taxon>Fodinibius</taxon>
    </lineage>
</organism>
<dbReference type="EMBL" id="JAALLS010000017">
    <property type="protein sequence ID" value="NGP89215.1"/>
    <property type="molecule type" value="Genomic_DNA"/>
</dbReference>
<dbReference type="Proteomes" id="UP000479132">
    <property type="component" value="Unassembled WGS sequence"/>
</dbReference>
<dbReference type="PANTHER" id="PTHR30250:SF11">
    <property type="entry name" value="O-ANTIGEN TRANSPORTER-RELATED"/>
    <property type="match status" value="1"/>
</dbReference>
<feature type="transmembrane region" description="Helical" evidence="6">
    <location>
        <begin position="260"/>
        <end position="281"/>
    </location>
</feature>
<feature type="transmembrane region" description="Helical" evidence="6">
    <location>
        <begin position="147"/>
        <end position="171"/>
    </location>
</feature>
<evidence type="ECO:0000313" key="8">
    <source>
        <dbReference type="Proteomes" id="UP000479132"/>
    </source>
</evidence>
<evidence type="ECO:0000313" key="7">
    <source>
        <dbReference type="EMBL" id="NGP89215.1"/>
    </source>
</evidence>
<gene>
    <name evidence="7" type="ORF">G3569_12720</name>
</gene>
<comment type="subcellular location">
    <subcellularLocation>
        <location evidence="1">Cell membrane</location>
        <topology evidence="1">Multi-pass membrane protein</topology>
    </subcellularLocation>
</comment>
<reference evidence="7 8" key="1">
    <citation type="submission" date="2020-02" db="EMBL/GenBank/DDBJ databases">
        <title>Aliifodinibius halophilus 2W32, complete genome.</title>
        <authorList>
            <person name="Li Y."/>
            <person name="Wu S."/>
        </authorList>
    </citation>
    <scope>NUCLEOTIDE SEQUENCE [LARGE SCALE GENOMIC DNA]</scope>
    <source>
        <strain evidence="7 8">2W32</strain>
    </source>
</reference>
<feature type="transmembrane region" description="Helical" evidence="6">
    <location>
        <begin position="177"/>
        <end position="201"/>
    </location>
</feature>
<evidence type="ECO:0000256" key="3">
    <source>
        <dbReference type="ARBA" id="ARBA00022692"/>
    </source>
</evidence>
<evidence type="ECO:0000256" key="2">
    <source>
        <dbReference type="ARBA" id="ARBA00022475"/>
    </source>
</evidence>
<dbReference type="PANTHER" id="PTHR30250">
    <property type="entry name" value="PST FAMILY PREDICTED COLANIC ACID TRANSPORTER"/>
    <property type="match status" value="1"/>
</dbReference>
<feature type="transmembrane region" description="Helical" evidence="6">
    <location>
        <begin position="436"/>
        <end position="452"/>
    </location>
</feature>
<keyword evidence="2" id="KW-1003">Cell membrane</keyword>
<sequence length="497" mass="55807">MKKLRELFSDTIVYGISNVLARFIGYLMVPLHTGAFLPSQYGVVSLVYAGLAFLNVIATFGMESGYLRYAKDRENAQDIFTTLQIGLGVFSSLFVLLLALLAPLIMPTMNLVETGNQNLFWLMLGILWFDTMGLVPFSELRLDRRKWLFAFLKTGNIIVNVGLQIYLILGLNWGIDAIFFASFIASGLTALVIWLATANLFTGNWNTPILKSVLKFGLPFIPAGLGFVINEMLDRFFLGNYMSQETVTQLYGPDLIPDDIVGIYSACYKLSVFMLLLVQMFRMAWQPFFLRNADDPEAPGLFREVFRYYNAMAGICFLVIALFAGYIVQIKVPLIDAYIVGKEYWAGLGIVPILLGAYWFHGWYMNFTAGIFIEEETKVLPVITLIGAAVTILANLLLIPVYGMMGSATATLISYGIMAMLLYYKSTQFFPVNYQIVRTFLMMGVGAAAIYFQPQATEWFQSEWTGRFMMLLIGSAGILILSIPSSISTRLWFLQND</sequence>
<keyword evidence="3 6" id="KW-0812">Transmembrane</keyword>
<protein>
    <submittedName>
        <fullName evidence="7">Oligosaccharide flippase family protein</fullName>
    </submittedName>
</protein>
<feature type="transmembrane region" description="Helical" evidence="6">
    <location>
        <begin position="344"/>
        <end position="367"/>
    </location>
</feature>
<keyword evidence="4 6" id="KW-1133">Transmembrane helix</keyword>
<evidence type="ECO:0000256" key="6">
    <source>
        <dbReference type="SAM" id="Phobius"/>
    </source>
</evidence>
<evidence type="ECO:0000256" key="5">
    <source>
        <dbReference type="ARBA" id="ARBA00023136"/>
    </source>
</evidence>
<feature type="transmembrane region" description="Helical" evidence="6">
    <location>
        <begin position="379"/>
        <end position="399"/>
    </location>
</feature>
<feature type="transmembrane region" description="Helical" evidence="6">
    <location>
        <begin position="213"/>
        <end position="233"/>
    </location>
</feature>
<dbReference type="InterPro" id="IPR050833">
    <property type="entry name" value="Poly_Biosynth_Transport"/>
</dbReference>
<feature type="transmembrane region" description="Helical" evidence="6">
    <location>
        <begin position="311"/>
        <end position="332"/>
    </location>
</feature>
<dbReference type="GO" id="GO:0005886">
    <property type="term" value="C:plasma membrane"/>
    <property type="evidence" value="ECO:0007669"/>
    <property type="project" value="UniProtKB-SubCell"/>
</dbReference>
<evidence type="ECO:0000256" key="1">
    <source>
        <dbReference type="ARBA" id="ARBA00004651"/>
    </source>
</evidence>
<feature type="transmembrane region" description="Helical" evidence="6">
    <location>
        <begin position="464"/>
        <end position="483"/>
    </location>
</feature>
<keyword evidence="5 6" id="KW-0472">Membrane</keyword>
<feature type="transmembrane region" description="Helical" evidence="6">
    <location>
        <begin position="405"/>
        <end position="424"/>
    </location>
</feature>
<evidence type="ECO:0000256" key="4">
    <source>
        <dbReference type="ARBA" id="ARBA00022989"/>
    </source>
</evidence>
<feature type="transmembrane region" description="Helical" evidence="6">
    <location>
        <begin position="83"/>
        <end position="106"/>
    </location>
</feature>
<feature type="transmembrane region" description="Helical" evidence="6">
    <location>
        <begin position="41"/>
        <end position="62"/>
    </location>
</feature>
<dbReference type="RefSeq" id="WP_165269723.1">
    <property type="nucleotide sequence ID" value="NZ_JAALLS010000017.1"/>
</dbReference>